<evidence type="ECO:0000313" key="8">
    <source>
        <dbReference type="EMBL" id="MFD0999840.1"/>
    </source>
</evidence>
<evidence type="ECO:0000256" key="4">
    <source>
        <dbReference type="ARBA" id="ARBA00022692"/>
    </source>
</evidence>
<comment type="subcellular location">
    <subcellularLocation>
        <location evidence="7">Cell membrane</location>
        <topology evidence="7">Multi-pass membrane protein</topology>
    </subcellularLocation>
    <subcellularLocation>
        <location evidence="1">Membrane</location>
        <topology evidence="1">Multi-pass membrane protein</topology>
    </subcellularLocation>
</comment>
<dbReference type="InterPro" id="IPR001133">
    <property type="entry name" value="NADH_UbQ_OxRdtase_chain4L/K"/>
</dbReference>
<evidence type="ECO:0000313" key="9">
    <source>
        <dbReference type="Proteomes" id="UP001597112"/>
    </source>
</evidence>
<gene>
    <name evidence="7 8" type="primary">nuoK</name>
    <name evidence="8" type="ORF">ACFQ21_11015</name>
</gene>
<keyword evidence="3 7" id="KW-0813">Transport</keyword>
<feature type="transmembrane region" description="Helical" evidence="7">
    <location>
        <begin position="6"/>
        <end position="23"/>
    </location>
</feature>
<dbReference type="PANTHER" id="PTHR11434">
    <property type="entry name" value="NADH-UBIQUINONE OXIDOREDUCTASE SUBUNIT ND4L"/>
    <property type="match status" value="1"/>
</dbReference>
<evidence type="ECO:0000256" key="1">
    <source>
        <dbReference type="ARBA" id="ARBA00004141"/>
    </source>
</evidence>
<feature type="transmembrane region" description="Helical" evidence="7">
    <location>
        <begin position="61"/>
        <end position="82"/>
    </location>
</feature>
<dbReference type="Pfam" id="PF00420">
    <property type="entry name" value="Oxidored_q2"/>
    <property type="match status" value="1"/>
</dbReference>
<protein>
    <recommendedName>
        <fullName evidence="7">NADH-quinone oxidoreductase subunit K</fullName>
        <ecNumber evidence="7">7.1.1.-</ecNumber>
    </recommendedName>
    <alternativeName>
        <fullName evidence="7">NADH dehydrogenase I subunit K</fullName>
    </alternativeName>
    <alternativeName>
        <fullName evidence="7">NDH-1 subunit K</fullName>
    </alternativeName>
</protein>
<dbReference type="EC" id="7.1.1.-" evidence="7"/>
<evidence type="ECO:0000256" key="5">
    <source>
        <dbReference type="ARBA" id="ARBA00022989"/>
    </source>
</evidence>
<evidence type="ECO:0000256" key="6">
    <source>
        <dbReference type="ARBA" id="ARBA00023136"/>
    </source>
</evidence>
<keyword evidence="5 7" id="KW-1133">Transmembrane helix</keyword>
<dbReference type="EMBL" id="JBHTKA010000003">
    <property type="protein sequence ID" value="MFD0999840.1"/>
    <property type="molecule type" value="Genomic_DNA"/>
</dbReference>
<keyword evidence="6 7" id="KW-0472">Membrane</keyword>
<name>A0ABW3K322_9BACT</name>
<keyword evidence="7" id="KW-1278">Translocase</keyword>
<comment type="caution">
    <text evidence="8">The sequence shown here is derived from an EMBL/GenBank/DDBJ whole genome shotgun (WGS) entry which is preliminary data.</text>
</comment>
<keyword evidence="7" id="KW-0520">NAD</keyword>
<dbReference type="InterPro" id="IPR039428">
    <property type="entry name" value="NUOK/Mnh_C1-like"/>
</dbReference>
<reference evidence="9" key="1">
    <citation type="journal article" date="2019" name="Int. J. Syst. Evol. Microbiol.">
        <title>The Global Catalogue of Microorganisms (GCM) 10K type strain sequencing project: providing services to taxonomists for standard genome sequencing and annotation.</title>
        <authorList>
            <consortium name="The Broad Institute Genomics Platform"/>
            <consortium name="The Broad Institute Genome Sequencing Center for Infectious Disease"/>
            <person name="Wu L."/>
            <person name="Ma J."/>
        </authorList>
    </citation>
    <scope>NUCLEOTIDE SEQUENCE [LARGE SCALE GENOMIC DNA]</scope>
    <source>
        <strain evidence="9">CCUG 58938</strain>
    </source>
</reference>
<keyword evidence="9" id="KW-1185">Reference proteome</keyword>
<dbReference type="NCBIfam" id="NF004320">
    <property type="entry name" value="PRK05715.1-2"/>
    <property type="match status" value="1"/>
</dbReference>
<comment type="subunit">
    <text evidence="7">NDH-1 is composed of 14 different subunits. Subunits NuoA, H, J, K, L, M, N constitute the membrane sector of the complex.</text>
</comment>
<comment type="function">
    <text evidence="7">NDH-1 shuttles electrons from NADH, via FMN and iron-sulfur (Fe-S) centers, to quinones in the respiratory chain. The immediate electron acceptor for the enzyme in this species is believed to be a menaquinone. Couples the redox reaction to proton translocation (for every two electrons transferred, four hydrogen ions are translocated across the cytoplasmic membrane), and thus conserves the redox energy in a proton gradient.</text>
</comment>
<proteinExistence type="inferred from homology"/>
<feature type="transmembrane region" description="Helical" evidence="7">
    <location>
        <begin position="30"/>
        <end position="49"/>
    </location>
</feature>
<organism evidence="8 9">
    <name type="scientific">Ohtaekwangia kribbensis</name>
    <dbReference type="NCBI Taxonomy" id="688913"/>
    <lineage>
        <taxon>Bacteria</taxon>
        <taxon>Pseudomonadati</taxon>
        <taxon>Bacteroidota</taxon>
        <taxon>Cytophagia</taxon>
        <taxon>Cytophagales</taxon>
        <taxon>Fulvivirgaceae</taxon>
        <taxon>Ohtaekwangia</taxon>
    </lineage>
</organism>
<dbReference type="Gene3D" id="1.10.287.3510">
    <property type="match status" value="1"/>
</dbReference>
<dbReference type="RefSeq" id="WP_377578899.1">
    <property type="nucleotide sequence ID" value="NZ_JBHTKA010000003.1"/>
</dbReference>
<evidence type="ECO:0000256" key="3">
    <source>
        <dbReference type="ARBA" id="ARBA00022448"/>
    </source>
</evidence>
<dbReference type="GO" id="GO:0050136">
    <property type="term" value="F:NADH dehydrogenase (quinone) (non-electrogenic) activity"/>
    <property type="evidence" value="ECO:0007669"/>
    <property type="project" value="UniProtKB-EC"/>
</dbReference>
<accession>A0ABW3K322</accession>
<comment type="similarity">
    <text evidence="2 7">Belongs to the complex I subunit 4L family.</text>
</comment>
<comment type="catalytic activity">
    <reaction evidence="7">
        <text>a quinone + NADH + 5 H(+)(in) = a quinol + NAD(+) + 4 H(+)(out)</text>
        <dbReference type="Rhea" id="RHEA:57888"/>
        <dbReference type="ChEBI" id="CHEBI:15378"/>
        <dbReference type="ChEBI" id="CHEBI:24646"/>
        <dbReference type="ChEBI" id="CHEBI:57540"/>
        <dbReference type="ChEBI" id="CHEBI:57945"/>
        <dbReference type="ChEBI" id="CHEBI:132124"/>
    </reaction>
</comment>
<keyword evidence="7" id="KW-0874">Quinone</keyword>
<evidence type="ECO:0000256" key="7">
    <source>
        <dbReference type="HAMAP-Rule" id="MF_01456"/>
    </source>
</evidence>
<sequence length="101" mass="11186">MVPVYHFLWLGAFLFCAGLMVIITKRNAIMVLLGIELMLNASNLNLVAFNQLHPAHLSGQMFALFVIIVAVCEAAVGLAIVLRVYQHYQTSVPDEVTDLKD</sequence>
<dbReference type="HAMAP" id="MF_01456">
    <property type="entry name" value="NDH1_NuoK"/>
    <property type="match status" value="1"/>
</dbReference>
<keyword evidence="7" id="KW-1003">Cell membrane</keyword>
<keyword evidence="8" id="KW-0560">Oxidoreductase</keyword>
<dbReference type="Proteomes" id="UP001597112">
    <property type="component" value="Unassembled WGS sequence"/>
</dbReference>
<keyword evidence="4 7" id="KW-0812">Transmembrane</keyword>
<dbReference type="PANTHER" id="PTHR11434:SF16">
    <property type="entry name" value="NADH-UBIQUINONE OXIDOREDUCTASE CHAIN 4L"/>
    <property type="match status" value="1"/>
</dbReference>
<evidence type="ECO:0000256" key="2">
    <source>
        <dbReference type="ARBA" id="ARBA00010519"/>
    </source>
</evidence>